<name>A0A256L9H1_9LACO</name>
<dbReference type="AlphaFoldDB" id="A0A256L9H1"/>
<evidence type="ECO:0000313" key="4">
    <source>
        <dbReference type="Proteomes" id="UP000216316"/>
    </source>
</evidence>
<dbReference type="Proteomes" id="UP000216316">
    <property type="component" value="Unassembled WGS sequence"/>
</dbReference>
<evidence type="ECO:0000313" key="3">
    <source>
        <dbReference type="Proteomes" id="UP000215828"/>
    </source>
</evidence>
<dbReference type="EMBL" id="NGNX01000062">
    <property type="protein sequence ID" value="OYR90069.1"/>
    <property type="molecule type" value="Genomic_DNA"/>
</dbReference>
<dbReference type="RefSeq" id="WP_094496580.1">
    <property type="nucleotide sequence ID" value="NZ_NGNV01000055.1"/>
</dbReference>
<reference evidence="2 3" key="1">
    <citation type="submission" date="2017-04" db="EMBL/GenBank/DDBJ databases">
        <authorList>
            <person name="Afonso C.L."/>
            <person name="Miller P.J."/>
            <person name="Scott M.A."/>
            <person name="Spackman E."/>
            <person name="Goraichik I."/>
            <person name="Dimitrov K.M."/>
            <person name="Suarez D.L."/>
            <person name="Swayne D.E."/>
        </authorList>
    </citation>
    <scope>NUCLEOTIDE SEQUENCE [LARGE SCALE GENOMIC DNA]</scope>
    <source>
        <strain evidence="2 3">609q</strain>
    </source>
</reference>
<sequence length="66" mass="7775">MAKYTEAKAKANKKWNQNNKERVQYINKRSATKSFILNLATEEDLKNIESYIIERKKELGVSKEKI</sequence>
<dbReference type="Proteomes" id="UP000215828">
    <property type="component" value="Unassembled WGS sequence"/>
</dbReference>
<evidence type="ECO:0000313" key="1">
    <source>
        <dbReference type="EMBL" id="OYR87197.1"/>
    </source>
</evidence>
<proteinExistence type="predicted"/>
<comment type="caution">
    <text evidence="2">The sequence shown here is derived from an EMBL/GenBank/DDBJ whole genome shotgun (WGS) entry which is preliminary data.</text>
</comment>
<protein>
    <submittedName>
        <fullName evidence="2">Uncharacterized protein</fullName>
    </submittedName>
</protein>
<reference evidence="1" key="2">
    <citation type="submission" date="2017-05" db="EMBL/GenBank/DDBJ databases">
        <authorList>
            <person name="Lin X.B."/>
            <person name="Stothard P."/>
            <person name="Tasseva G."/>
            <person name="Walter J."/>
        </authorList>
    </citation>
    <scope>NUCLEOTIDE SEQUENCE</scope>
    <source>
        <strain evidence="1">609u</strain>
    </source>
</reference>
<organism evidence="2 3">
    <name type="scientific">Lactobacillus taiwanensis</name>
    <dbReference type="NCBI Taxonomy" id="508451"/>
    <lineage>
        <taxon>Bacteria</taxon>
        <taxon>Bacillati</taxon>
        <taxon>Bacillota</taxon>
        <taxon>Bacilli</taxon>
        <taxon>Lactobacillales</taxon>
        <taxon>Lactobacillaceae</taxon>
        <taxon>Lactobacillus</taxon>
    </lineage>
</organism>
<reference evidence="3 4" key="3">
    <citation type="submission" date="2017-09" db="EMBL/GenBank/DDBJ databases">
        <title>Tripartite evolution among Lactobacillus johnsonii, Lactobacillus taiwanensis, Lactobacillus reuteri and their rodent host.</title>
        <authorList>
            <person name="Wang T."/>
            <person name="Knowles S."/>
            <person name="Cheng C."/>
        </authorList>
    </citation>
    <scope>NUCLEOTIDE SEQUENCE [LARGE SCALE GENOMIC DNA]</scope>
    <source>
        <strain evidence="2 3">609q</strain>
        <strain evidence="1 4">609u</strain>
    </source>
</reference>
<dbReference type="EMBL" id="NGNV01000055">
    <property type="protein sequence ID" value="OYR87197.1"/>
    <property type="molecule type" value="Genomic_DNA"/>
</dbReference>
<accession>A0A256L9H1</accession>
<keyword evidence="4" id="KW-1185">Reference proteome</keyword>
<gene>
    <name evidence="1" type="ORF">CBF53_09445</name>
    <name evidence="2" type="ORF">CBF70_10505</name>
</gene>
<evidence type="ECO:0000313" key="2">
    <source>
        <dbReference type="EMBL" id="OYR90069.1"/>
    </source>
</evidence>